<dbReference type="RefSeq" id="WP_309852903.1">
    <property type="nucleotide sequence ID" value="NZ_JAVDQJ010000004.1"/>
</dbReference>
<protein>
    <submittedName>
        <fullName evidence="3">Uncharacterized protein</fullName>
    </submittedName>
</protein>
<dbReference type="AlphaFoldDB" id="A0AAE3XDC1"/>
<reference evidence="3" key="1">
    <citation type="submission" date="2023-07" db="EMBL/GenBank/DDBJ databases">
        <title>Sorghum-associated microbial communities from plants grown in Nebraska, USA.</title>
        <authorList>
            <person name="Schachtman D."/>
        </authorList>
    </citation>
    <scope>NUCLEOTIDE SEQUENCE</scope>
    <source>
        <strain evidence="3">BE330</strain>
    </source>
</reference>
<name>A0AAE3XDC1_9DEIO</name>
<organism evidence="3 4">
    <name type="scientific">Deinococcus soli</name>
    <name type="common">ex Cha et al. 2016</name>
    <dbReference type="NCBI Taxonomy" id="1309411"/>
    <lineage>
        <taxon>Bacteria</taxon>
        <taxon>Thermotogati</taxon>
        <taxon>Deinococcota</taxon>
        <taxon>Deinococci</taxon>
        <taxon>Deinococcales</taxon>
        <taxon>Deinococcaceae</taxon>
        <taxon>Deinococcus</taxon>
    </lineage>
</organism>
<evidence type="ECO:0000313" key="4">
    <source>
        <dbReference type="Proteomes" id="UP001185331"/>
    </source>
</evidence>
<keyword evidence="1" id="KW-0175">Coiled coil</keyword>
<feature type="region of interest" description="Disordered" evidence="2">
    <location>
        <begin position="1"/>
        <end position="24"/>
    </location>
</feature>
<proteinExistence type="predicted"/>
<dbReference type="EMBL" id="JAVDQK010000005">
    <property type="protein sequence ID" value="MDR6218574.1"/>
    <property type="molecule type" value="Genomic_DNA"/>
</dbReference>
<feature type="compositionally biased region" description="Basic and acidic residues" evidence="2">
    <location>
        <begin position="14"/>
        <end position="24"/>
    </location>
</feature>
<evidence type="ECO:0000256" key="1">
    <source>
        <dbReference type="SAM" id="Coils"/>
    </source>
</evidence>
<sequence length="289" mass="32921">MTRETTPDVPGELPEDRTRIPWDSPTFREDLHSEELRLRVRAKGLTAQLFAATAHLPDLTALLRRVLNLKDSTVRVQSALEALNHLDPASATGFGAYHKYRADADGLRVRVHELENELRAAHAHLDRLGLKRLSPQQEQMARRFESRYTKRSLSVALDQRDAALERAADLEAHLRAQNLPVPQWPARERLNSRETWSLLLHFRRRLQEHFGLTLSLTEVRDLNEQIRAQPVICQTQRGADVKYIELGGHRIYAVLKDDDAGDATLTSAYTIEMVSRGRVQQRPDVTSAP</sequence>
<evidence type="ECO:0000256" key="2">
    <source>
        <dbReference type="SAM" id="MobiDB-lite"/>
    </source>
</evidence>
<feature type="coiled-coil region" evidence="1">
    <location>
        <begin position="97"/>
        <end position="131"/>
    </location>
</feature>
<accession>A0AAE3XDC1</accession>
<gene>
    <name evidence="3" type="ORF">J2Y00_002171</name>
</gene>
<comment type="caution">
    <text evidence="3">The sequence shown here is derived from an EMBL/GenBank/DDBJ whole genome shotgun (WGS) entry which is preliminary data.</text>
</comment>
<dbReference type="Proteomes" id="UP001185331">
    <property type="component" value="Unassembled WGS sequence"/>
</dbReference>
<evidence type="ECO:0000313" key="3">
    <source>
        <dbReference type="EMBL" id="MDR6218574.1"/>
    </source>
</evidence>